<sequence length="370" mass="40314">MKNELGRFLHVSGRFVLSRLMRIDLMLLAIVMTITTIGFITLFSAGYSFPWRIEGQVRNIVVAGIVMLFVAHIPVKWFEKAALPVFLLGCALLVATLLIGVTVKGATRWLNLGIRIQPSEIMKLAVPMMLAWYYYRRGEATTWWDHIVAFGLLIVPVALIMKQPDLGTSILVAIAGCSVIFFSGISIKAVSAVCILGLLSLPVAWNFLHDYQRERILTLIDPTTDPLGKGFHTLQAQIAIGSGGISGKGWMEGTQAHLDFIPERTSDFLFAVFGEEFGFVGCVLLLALFSVLIARSFVIAGTASTRFSRLLAASIGVIFFTYTFVNIGMVSGILPVVGVPLPFMSYGGTALLMLGICTGILLSISAETRD</sequence>
<dbReference type="EMBL" id="JACJJC010000001">
    <property type="protein sequence ID" value="MBM6703080.1"/>
    <property type="molecule type" value="Genomic_DNA"/>
</dbReference>
<dbReference type="InterPro" id="IPR001182">
    <property type="entry name" value="FtsW/RodA"/>
</dbReference>
<comment type="pathway">
    <text evidence="11">Cell wall biogenesis; peptidoglycan biosynthesis.</text>
</comment>
<dbReference type="Pfam" id="PF01098">
    <property type="entry name" value="FTSW_RODA_SPOVE"/>
    <property type="match status" value="1"/>
</dbReference>
<comment type="subcellular location">
    <subcellularLocation>
        <location evidence="11">Cell inner membrane</location>
        <topology evidence="11">Multi-pass membrane protein</topology>
    </subcellularLocation>
    <subcellularLocation>
        <location evidence="1">Membrane</location>
        <topology evidence="1">Multi-pass membrane protein</topology>
    </subcellularLocation>
</comment>
<keyword evidence="5 11" id="KW-0812">Transmembrane</keyword>
<feature type="transmembrane region" description="Helical" evidence="11">
    <location>
        <begin position="310"/>
        <end position="337"/>
    </location>
</feature>
<dbReference type="PANTHER" id="PTHR30474:SF1">
    <property type="entry name" value="PEPTIDOGLYCAN GLYCOSYLTRANSFERASE MRDB"/>
    <property type="match status" value="1"/>
</dbReference>
<dbReference type="InterPro" id="IPR018365">
    <property type="entry name" value="Cell_cycle_FtsW-rel_CS"/>
</dbReference>
<feature type="transmembrane region" description="Helical" evidence="11">
    <location>
        <begin position="143"/>
        <end position="161"/>
    </location>
</feature>
<keyword evidence="2 11" id="KW-1003">Cell membrane</keyword>
<keyword evidence="7 11" id="KW-0573">Peptidoglycan synthesis</keyword>
<dbReference type="Proteomes" id="UP000715095">
    <property type="component" value="Unassembled WGS sequence"/>
</dbReference>
<keyword evidence="4 11" id="KW-0808">Transferase</keyword>
<keyword evidence="11" id="KW-0997">Cell inner membrane</keyword>
<evidence type="ECO:0000256" key="1">
    <source>
        <dbReference type="ARBA" id="ARBA00004141"/>
    </source>
</evidence>
<comment type="similarity">
    <text evidence="11">Belongs to the SEDS family. MrdB/RodA subfamily.</text>
</comment>
<dbReference type="EC" id="2.4.99.28" evidence="11"/>
<feature type="transmembrane region" description="Helical" evidence="11">
    <location>
        <begin position="81"/>
        <end position="101"/>
    </location>
</feature>
<dbReference type="NCBIfam" id="NF037961">
    <property type="entry name" value="RodA_shape"/>
    <property type="match status" value="1"/>
</dbReference>
<evidence type="ECO:0000256" key="9">
    <source>
        <dbReference type="ARBA" id="ARBA00023136"/>
    </source>
</evidence>
<keyword evidence="13" id="KW-1185">Reference proteome</keyword>
<dbReference type="HAMAP" id="MF_02079">
    <property type="entry name" value="PGT_RodA"/>
    <property type="match status" value="1"/>
</dbReference>
<accession>A0ABS2DP15</accession>
<gene>
    <name evidence="11 12" type="primary">rodA</name>
    <name evidence="11" type="synonym">mrdB</name>
    <name evidence="12" type="ORF">H6A60_00935</name>
</gene>
<evidence type="ECO:0000256" key="10">
    <source>
        <dbReference type="ARBA" id="ARBA00023316"/>
    </source>
</evidence>
<keyword evidence="10 11" id="KW-0961">Cell wall biogenesis/degradation</keyword>
<evidence type="ECO:0000256" key="4">
    <source>
        <dbReference type="ARBA" id="ARBA00022679"/>
    </source>
</evidence>
<evidence type="ECO:0000256" key="3">
    <source>
        <dbReference type="ARBA" id="ARBA00022676"/>
    </source>
</evidence>
<dbReference type="PROSITE" id="PS00428">
    <property type="entry name" value="FTSW_RODA_SPOVE"/>
    <property type="match status" value="1"/>
</dbReference>
<reference evidence="12 13" key="1">
    <citation type="journal article" date="2021" name="Sci. Rep.">
        <title>The distribution of antibiotic resistance genes in chicken gut microbiota commensals.</title>
        <authorList>
            <person name="Juricova H."/>
            <person name="Matiasovicova J."/>
            <person name="Kubasova T."/>
            <person name="Cejkova D."/>
            <person name="Rychlik I."/>
        </authorList>
    </citation>
    <scope>NUCLEOTIDE SEQUENCE [LARGE SCALE GENOMIC DNA]</scope>
    <source>
        <strain evidence="12 13">An829</strain>
    </source>
</reference>
<keyword evidence="8 11" id="KW-1133">Transmembrane helix</keyword>
<feature type="transmembrane region" description="Helical" evidence="11">
    <location>
        <begin position="277"/>
        <end position="298"/>
    </location>
</feature>
<dbReference type="RefSeq" id="WP_205101461.1">
    <property type="nucleotide sequence ID" value="NZ_JACJJC010000001.1"/>
</dbReference>
<evidence type="ECO:0000256" key="11">
    <source>
        <dbReference type="HAMAP-Rule" id="MF_02079"/>
    </source>
</evidence>
<evidence type="ECO:0000256" key="2">
    <source>
        <dbReference type="ARBA" id="ARBA00022475"/>
    </source>
</evidence>
<comment type="function">
    <text evidence="11">Peptidoglycan polymerase that is essential for cell wall elongation.</text>
</comment>
<feature type="transmembrane region" description="Helical" evidence="11">
    <location>
        <begin position="343"/>
        <end position="364"/>
    </location>
</feature>
<organism evidence="12 13">
    <name type="scientific">Sutterella massiliensis</name>
    <dbReference type="NCBI Taxonomy" id="1816689"/>
    <lineage>
        <taxon>Bacteria</taxon>
        <taxon>Pseudomonadati</taxon>
        <taxon>Pseudomonadota</taxon>
        <taxon>Betaproteobacteria</taxon>
        <taxon>Burkholderiales</taxon>
        <taxon>Sutterellaceae</taxon>
        <taxon>Sutterella</taxon>
    </lineage>
</organism>
<keyword evidence="3 11" id="KW-0328">Glycosyltransferase</keyword>
<evidence type="ECO:0000256" key="8">
    <source>
        <dbReference type="ARBA" id="ARBA00022989"/>
    </source>
</evidence>
<comment type="catalytic activity">
    <reaction evidence="11">
        <text>[GlcNAc-(1-&gt;4)-Mur2Ac(oyl-L-Ala-gamma-D-Glu-L-Lys-D-Ala-D-Ala)](n)-di-trans,octa-cis-undecaprenyl diphosphate + beta-D-GlcNAc-(1-&gt;4)-Mur2Ac(oyl-L-Ala-gamma-D-Glu-L-Lys-D-Ala-D-Ala)-di-trans,octa-cis-undecaprenyl diphosphate = [GlcNAc-(1-&gt;4)-Mur2Ac(oyl-L-Ala-gamma-D-Glu-L-Lys-D-Ala-D-Ala)](n+1)-di-trans,octa-cis-undecaprenyl diphosphate + di-trans,octa-cis-undecaprenyl diphosphate + H(+)</text>
        <dbReference type="Rhea" id="RHEA:23708"/>
        <dbReference type="Rhea" id="RHEA-COMP:9602"/>
        <dbReference type="Rhea" id="RHEA-COMP:9603"/>
        <dbReference type="ChEBI" id="CHEBI:15378"/>
        <dbReference type="ChEBI" id="CHEBI:58405"/>
        <dbReference type="ChEBI" id="CHEBI:60033"/>
        <dbReference type="ChEBI" id="CHEBI:78435"/>
        <dbReference type="EC" id="2.4.99.28"/>
    </reaction>
</comment>
<feature type="transmembrane region" description="Helical" evidence="11">
    <location>
        <begin position="57"/>
        <end position="75"/>
    </location>
</feature>
<dbReference type="PANTHER" id="PTHR30474">
    <property type="entry name" value="CELL CYCLE PROTEIN"/>
    <property type="match status" value="1"/>
</dbReference>
<proteinExistence type="inferred from homology"/>
<evidence type="ECO:0000256" key="5">
    <source>
        <dbReference type="ARBA" id="ARBA00022692"/>
    </source>
</evidence>
<dbReference type="InterPro" id="IPR011923">
    <property type="entry name" value="RodA/MrdB"/>
</dbReference>
<comment type="caution">
    <text evidence="12">The sequence shown here is derived from an EMBL/GenBank/DDBJ whole genome shotgun (WGS) entry which is preliminary data.</text>
</comment>
<keyword evidence="6 11" id="KW-0133">Cell shape</keyword>
<evidence type="ECO:0000256" key="7">
    <source>
        <dbReference type="ARBA" id="ARBA00022984"/>
    </source>
</evidence>
<feature type="transmembrane region" description="Helical" evidence="11">
    <location>
        <begin position="121"/>
        <end position="137"/>
    </location>
</feature>
<feature type="transmembrane region" description="Helical" evidence="11">
    <location>
        <begin position="170"/>
        <end position="199"/>
    </location>
</feature>
<evidence type="ECO:0000313" key="13">
    <source>
        <dbReference type="Proteomes" id="UP000715095"/>
    </source>
</evidence>
<dbReference type="NCBIfam" id="TIGR02210">
    <property type="entry name" value="rodA_shape"/>
    <property type="match status" value="1"/>
</dbReference>
<evidence type="ECO:0000256" key="6">
    <source>
        <dbReference type="ARBA" id="ARBA00022960"/>
    </source>
</evidence>
<keyword evidence="9 11" id="KW-0472">Membrane</keyword>
<protein>
    <recommendedName>
        <fullName evidence="11">Peptidoglycan glycosyltransferase MrdB</fullName>
        <shortName evidence="11">PGT</shortName>
        <ecNumber evidence="11">2.4.99.28</ecNumber>
    </recommendedName>
    <alternativeName>
        <fullName evidence="11">Cell elongation protein RodA</fullName>
    </alternativeName>
    <alternativeName>
        <fullName evidence="11">Cell wall polymerase</fullName>
    </alternativeName>
    <alternativeName>
        <fullName evidence="11">Peptidoglycan polymerase</fullName>
        <shortName evidence="11">PG polymerase</shortName>
    </alternativeName>
</protein>
<feature type="transmembrane region" description="Helical" evidence="11">
    <location>
        <begin position="25"/>
        <end position="45"/>
    </location>
</feature>
<evidence type="ECO:0000313" key="12">
    <source>
        <dbReference type="EMBL" id="MBM6703080.1"/>
    </source>
</evidence>
<name>A0ABS2DP15_9BURK</name>